<dbReference type="InterPro" id="IPR012433">
    <property type="entry name" value="Imm11"/>
</dbReference>
<evidence type="ECO:0000259" key="1">
    <source>
        <dbReference type="Pfam" id="PF07791"/>
    </source>
</evidence>
<evidence type="ECO:0000313" key="2">
    <source>
        <dbReference type="EMBL" id="EKR55175.1"/>
    </source>
</evidence>
<evidence type="ECO:0000313" key="3">
    <source>
        <dbReference type="Proteomes" id="UP000001340"/>
    </source>
</evidence>
<proteinExistence type="predicted"/>
<comment type="caution">
    <text evidence="2">The sequence shown here is derived from an EMBL/GenBank/DDBJ whole genome shotgun (WGS) entry which is preliminary data.</text>
</comment>
<accession>A0A0E2D6K5</accession>
<organism evidence="2 3">
    <name type="scientific">Leptospira interrogans str. UI 12758</name>
    <dbReference type="NCBI Taxonomy" id="1049938"/>
    <lineage>
        <taxon>Bacteria</taxon>
        <taxon>Pseudomonadati</taxon>
        <taxon>Spirochaetota</taxon>
        <taxon>Spirochaetia</taxon>
        <taxon>Leptospirales</taxon>
        <taxon>Leptospiraceae</taxon>
        <taxon>Leptospira</taxon>
    </lineage>
</organism>
<dbReference type="Proteomes" id="UP000001340">
    <property type="component" value="Unassembled WGS sequence"/>
</dbReference>
<reference evidence="2 3" key="1">
    <citation type="submission" date="2012-10" db="EMBL/GenBank/DDBJ databases">
        <authorList>
            <person name="Harkins D.M."/>
            <person name="Durkin A.S."/>
            <person name="Brinkac L.M."/>
            <person name="Haft D.H."/>
            <person name="Selengut J.D."/>
            <person name="Sanka R."/>
            <person name="DePew J."/>
            <person name="Purushe J."/>
            <person name="Chanthongthip A."/>
            <person name="Lattana O."/>
            <person name="Phetsouvanh R."/>
            <person name="Newton P.N."/>
            <person name="Vinetz J.M."/>
            <person name="Sutton G.G."/>
            <person name="Nierman W.C."/>
            <person name="Fouts D.E."/>
        </authorList>
    </citation>
    <scope>NUCLEOTIDE SEQUENCE [LARGE SCALE GENOMIC DNA]</scope>
    <source>
        <strain evidence="2 3">UI 12758</strain>
    </source>
</reference>
<dbReference type="Pfam" id="PF07791">
    <property type="entry name" value="Imm11"/>
    <property type="match status" value="1"/>
</dbReference>
<name>A0A0E2D6K5_LEPIR</name>
<protein>
    <recommendedName>
        <fullName evidence="1">Immunity MXAN-0049 protein domain-containing protein</fullName>
    </recommendedName>
</protein>
<dbReference type="EMBL" id="AHNR02000036">
    <property type="protein sequence ID" value="EKR55175.1"/>
    <property type="molecule type" value="Genomic_DNA"/>
</dbReference>
<dbReference type="RefSeq" id="WP_000291121.1">
    <property type="nucleotide sequence ID" value="NZ_AHNR02000036.1"/>
</dbReference>
<gene>
    <name evidence="2" type="ORF">LEP1GSC105_2604</name>
</gene>
<feature type="domain" description="Immunity MXAN-0049 protein" evidence="1">
    <location>
        <begin position="31"/>
        <end position="163"/>
    </location>
</feature>
<dbReference type="AlphaFoldDB" id="A0A0E2D6K5"/>
<sequence length="178" mass="20512">MYYFCRQNLFEETNTLEIVTPTDRIWISGKKFSEPVSQRTLDLDPEYGTELADFFDTSWPVMSDKLIQAFSEIGVKNFDSYLMILRRVGTGEKYYNFSAVNFIGEIDAIDRERSLFTPNALRKFKSIVISSEKVGDLKSFRLVDGPGLLVVTEAVADYLRKWDFKALLLQPTQEYDGV</sequence>